<evidence type="ECO:0000313" key="2">
    <source>
        <dbReference type="Proteomes" id="UP000774326"/>
    </source>
</evidence>
<evidence type="ECO:0000313" key="1">
    <source>
        <dbReference type="EMBL" id="KAH3675690.1"/>
    </source>
</evidence>
<protein>
    <submittedName>
        <fullName evidence="1">Uncharacterized protein</fullName>
    </submittedName>
</protein>
<comment type="caution">
    <text evidence="1">The sequence shown here is derived from an EMBL/GenBank/DDBJ whole genome shotgun (WGS) entry which is preliminary data.</text>
</comment>
<dbReference type="AlphaFoldDB" id="A0A9P8PQF8"/>
<reference evidence="1" key="1">
    <citation type="journal article" date="2021" name="Open Biol.">
        <title>Shared evolutionary footprints suggest mitochondrial oxidative damage underlies multiple complex I losses in fungi.</title>
        <authorList>
            <person name="Schikora-Tamarit M.A."/>
            <person name="Marcet-Houben M."/>
            <person name="Nosek J."/>
            <person name="Gabaldon T."/>
        </authorList>
    </citation>
    <scope>NUCLEOTIDE SEQUENCE</scope>
    <source>
        <strain evidence="1">CBS2887</strain>
    </source>
</reference>
<dbReference type="EMBL" id="JAEUBG010005377">
    <property type="protein sequence ID" value="KAH3675690.1"/>
    <property type="molecule type" value="Genomic_DNA"/>
</dbReference>
<dbReference type="Proteomes" id="UP000774326">
    <property type="component" value="Unassembled WGS sequence"/>
</dbReference>
<organism evidence="1 2">
    <name type="scientific">Wickerhamomyces pijperi</name>
    <name type="common">Yeast</name>
    <name type="synonym">Pichia pijperi</name>
    <dbReference type="NCBI Taxonomy" id="599730"/>
    <lineage>
        <taxon>Eukaryota</taxon>
        <taxon>Fungi</taxon>
        <taxon>Dikarya</taxon>
        <taxon>Ascomycota</taxon>
        <taxon>Saccharomycotina</taxon>
        <taxon>Saccharomycetes</taxon>
        <taxon>Phaffomycetales</taxon>
        <taxon>Wickerhamomycetaceae</taxon>
        <taxon>Wickerhamomyces</taxon>
    </lineage>
</organism>
<accession>A0A9P8PQF8</accession>
<sequence>MSNKRLDPPPITAMEITKMAIPTNAAGPMLTINKAIQIMTGMMKVMANGWNPIAKSILDKSVARIDVTFPFVNLCLVLLEALKDFFKRAVVRIDLHWAPTVMELCKKWLIIIPAKSNMAAVPMA</sequence>
<gene>
    <name evidence="1" type="ORF">WICPIJ_009313</name>
</gene>
<keyword evidence="2" id="KW-1185">Reference proteome</keyword>
<proteinExistence type="predicted"/>
<name>A0A9P8PQF8_WICPI</name>
<reference evidence="1" key="2">
    <citation type="submission" date="2021-01" db="EMBL/GenBank/DDBJ databases">
        <authorList>
            <person name="Schikora-Tamarit M.A."/>
        </authorList>
    </citation>
    <scope>NUCLEOTIDE SEQUENCE</scope>
    <source>
        <strain evidence="1">CBS2887</strain>
    </source>
</reference>